<keyword evidence="5" id="KW-0472">Membrane</keyword>
<dbReference type="RefSeq" id="XP_013383688.1">
    <property type="nucleotide sequence ID" value="XM_013528234.1"/>
</dbReference>
<organism evidence="7 8">
    <name type="scientific">Lingula anatina</name>
    <name type="common">Brachiopod</name>
    <name type="synonym">Lingula unguis</name>
    <dbReference type="NCBI Taxonomy" id="7574"/>
    <lineage>
        <taxon>Eukaryota</taxon>
        <taxon>Metazoa</taxon>
        <taxon>Spiralia</taxon>
        <taxon>Lophotrochozoa</taxon>
        <taxon>Brachiopoda</taxon>
        <taxon>Linguliformea</taxon>
        <taxon>Lingulata</taxon>
        <taxon>Lingulida</taxon>
        <taxon>Linguloidea</taxon>
        <taxon>Lingulidae</taxon>
        <taxon>Lingula</taxon>
    </lineage>
</organism>
<evidence type="ECO:0000256" key="1">
    <source>
        <dbReference type="ARBA" id="ARBA00009995"/>
    </source>
</evidence>
<keyword evidence="7" id="KW-1185">Reference proteome</keyword>
<dbReference type="InParanoid" id="A0A1S3HCE7"/>
<feature type="chain" id="PRO_5010255448" evidence="6">
    <location>
        <begin position="21"/>
        <end position="536"/>
    </location>
</feature>
<dbReference type="AlphaFoldDB" id="A0A1S3HCE7"/>
<name>A0A1S3HCE7_LINAN</name>
<dbReference type="InterPro" id="IPR002213">
    <property type="entry name" value="UDP_glucos_trans"/>
</dbReference>
<reference evidence="8" key="1">
    <citation type="submission" date="2025-08" db="UniProtKB">
        <authorList>
            <consortium name="RefSeq"/>
        </authorList>
    </citation>
    <scope>IDENTIFICATION</scope>
    <source>
        <tissue evidence="8">Gonads</tissue>
    </source>
</reference>
<feature type="signal peptide" evidence="6">
    <location>
        <begin position="1"/>
        <end position="20"/>
    </location>
</feature>
<evidence type="ECO:0000313" key="8">
    <source>
        <dbReference type="RefSeq" id="XP_013383688.1"/>
    </source>
</evidence>
<dbReference type="PANTHER" id="PTHR48043">
    <property type="entry name" value="EG:EG0003.4 PROTEIN-RELATED"/>
    <property type="match status" value="1"/>
</dbReference>
<evidence type="ECO:0000313" key="7">
    <source>
        <dbReference type="Proteomes" id="UP000085678"/>
    </source>
</evidence>
<feature type="transmembrane region" description="Helical" evidence="5">
    <location>
        <begin position="498"/>
        <end position="520"/>
    </location>
</feature>
<comment type="similarity">
    <text evidence="1 4">Belongs to the UDP-glycosyltransferase family.</text>
</comment>
<sequence>MQAQPMKFLIAVMVVTLAQGGKILIKPFGQCWGSHLLNLEFLAGFLVDKGHEVYFIAPSRYAGPYNPYAKNFKNKVHLIKYTTPEFEMEHSFQSCDTSDSIDNIRKESPTKQLHYRMSHEFSHCKALFMSTGSLKRIKNLKADLVITDSLAVCGSILATYLDIPYVTVDMVPGSHRSVWDLPHTPYLPGVDMPFSDQMTLMERVQNSVSQYFLQPIQNYIFRGYFLNPFRELLEYCNLTDVTLTDLVNHGAAYRIYNTDFSIEYPSPVLPNMAFIGGFFNTGSRPLEKEVTSFLQDVEEKEGLVIVSMGSRTRYDIQWGNLFAKALALLPCKVIWRHIPDTNDLDDFPSEHGKNTMIVKWLPQRELLSNPKTKLFVTHAGAGSMFEAVYHGVPVLTIPLIADQPHQAKKLTDRLKMGTYLEVSTLTADSLHSELLTVLNNTVYAKNAKKASKILRLSLEGHGQKILSVINSAIAAKGAMHLQSKLNHMSWYQYYSVDVILVVVICLMLLPMPLYICSRFFSNMTVRDKMKVASKND</sequence>
<dbReference type="FunCoup" id="A0A1S3HCE7">
    <property type="interactions" value="323"/>
</dbReference>
<dbReference type="KEGG" id="lak:106154024"/>
<dbReference type="SUPFAM" id="SSF53756">
    <property type="entry name" value="UDP-Glycosyltransferase/glycogen phosphorylase"/>
    <property type="match status" value="1"/>
</dbReference>
<dbReference type="GO" id="GO:0008194">
    <property type="term" value="F:UDP-glycosyltransferase activity"/>
    <property type="evidence" value="ECO:0007669"/>
    <property type="project" value="InterPro"/>
</dbReference>
<dbReference type="InterPro" id="IPR050271">
    <property type="entry name" value="UDP-glycosyltransferase"/>
</dbReference>
<dbReference type="STRING" id="7574.A0A1S3HCE7"/>
<dbReference type="PROSITE" id="PS00375">
    <property type="entry name" value="UDPGT"/>
    <property type="match status" value="1"/>
</dbReference>
<keyword evidence="5" id="KW-0812">Transmembrane</keyword>
<evidence type="ECO:0000256" key="3">
    <source>
        <dbReference type="ARBA" id="ARBA00022679"/>
    </source>
</evidence>
<protein>
    <submittedName>
        <fullName evidence="8">UDP-glucuronosyltransferase 1-9-like</fullName>
    </submittedName>
</protein>
<accession>A0A1S3HCE7</accession>
<gene>
    <name evidence="8" type="primary">LOC106154024</name>
</gene>
<dbReference type="OrthoDB" id="5835829at2759"/>
<proteinExistence type="inferred from homology"/>
<dbReference type="InterPro" id="IPR035595">
    <property type="entry name" value="UDP_glycos_trans_CS"/>
</dbReference>
<dbReference type="Proteomes" id="UP000085678">
    <property type="component" value="Unplaced"/>
</dbReference>
<dbReference type="Gene3D" id="3.40.50.2000">
    <property type="entry name" value="Glycogen Phosphorylase B"/>
    <property type="match status" value="2"/>
</dbReference>
<dbReference type="GeneID" id="106154024"/>
<keyword evidence="5" id="KW-1133">Transmembrane helix</keyword>
<dbReference type="Pfam" id="PF00201">
    <property type="entry name" value="UDPGT"/>
    <property type="match status" value="1"/>
</dbReference>
<evidence type="ECO:0000256" key="6">
    <source>
        <dbReference type="SAM" id="SignalP"/>
    </source>
</evidence>
<evidence type="ECO:0000256" key="5">
    <source>
        <dbReference type="SAM" id="Phobius"/>
    </source>
</evidence>
<dbReference type="PANTHER" id="PTHR48043:SF145">
    <property type="entry name" value="FI06409P-RELATED"/>
    <property type="match status" value="1"/>
</dbReference>
<keyword evidence="3 4" id="KW-0808">Transferase</keyword>
<keyword evidence="2 4" id="KW-0328">Glycosyltransferase</keyword>
<dbReference type="CDD" id="cd03784">
    <property type="entry name" value="GT1_Gtf-like"/>
    <property type="match status" value="1"/>
</dbReference>
<evidence type="ECO:0000256" key="4">
    <source>
        <dbReference type="RuleBase" id="RU003718"/>
    </source>
</evidence>
<evidence type="ECO:0000256" key="2">
    <source>
        <dbReference type="ARBA" id="ARBA00022676"/>
    </source>
</evidence>
<keyword evidence="6" id="KW-0732">Signal</keyword>
<dbReference type="FunFam" id="3.40.50.2000:FF:000021">
    <property type="entry name" value="UDP-glucuronosyltransferase"/>
    <property type="match status" value="1"/>
</dbReference>